<dbReference type="AlphaFoldDB" id="A0A2M8EKZ2"/>
<proteinExistence type="predicted"/>
<evidence type="ECO:0000313" key="2">
    <source>
        <dbReference type="Proteomes" id="UP000229756"/>
    </source>
</evidence>
<gene>
    <name evidence="1" type="ORF">CO058_03590</name>
</gene>
<accession>A0A2M8EKZ2</accession>
<dbReference type="EMBL" id="PFSJ01000026">
    <property type="protein sequence ID" value="PJC23385.1"/>
    <property type="molecule type" value="Genomic_DNA"/>
</dbReference>
<dbReference type="Proteomes" id="UP000229756">
    <property type="component" value="Unassembled WGS sequence"/>
</dbReference>
<protein>
    <submittedName>
        <fullName evidence="1">Uncharacterized protein</fullName>
    </submittedName>
</protein>
<evidence type="ECO:0000313" key="1">
    <source>
        <dbReference type="EMBL" id="PJC23385.1"/>
    </source>
</evidence>
<organism evidence="1 2">
    <name type="scientific">candidate division WWE3 bacterium CG_4_9_14_0_2_um_filter_35_11</name>
    <dbReference type="NCBI Taxonomy" id="1975077"/>
    <lineage>
        <taxon>Bacteria</taxon>
        <taxon>Katanobacteria</taxon>
    </lineage>
</organism>
<name>A0A2M8EKZ2_UNCKA</name>
<sequence length="86" mass="9432">MERLILRIQSEIIMPNANVDKIIVLTKSFLISLISLVEDFDETPVSGDFEDGSFLVGVSPPDFNCARSASTSRLNSLVFLVSGILE</sequence>
<comment type="caution">
    <text evidence="1">The sequence shown here is derived from an EMBL/GenBank/DDBJ whole genome shotgun (WGS) entry which is preliminary data.</text>
</comment>
<reference evidence="2" key="1">
    <citation type="submission" date="2017-09" db="EMBL/GenBank/DDBJ databases">
        <title>Depth-based differentiation of microbial function through sediment-hosted aquifers and enrichment of novel symbionts in the deep terrestrial subsurface.</title>
        <authorList>
            <person name="Probst A.J."/>
            <person name="Ladd B."/>
            <person name="Jarett J.K."/>
            <person name="Geller-Mcgrath D.E."/>
            <person name="Sieber C.M.K."/>
            <person name="Emerson J.B."/>
            <person name="Anantharaman K."/>
            <person name="Thomas B.C."/>
            <person name="Malmstrom R."/>
            <person name="Stieglmeier M."/>
            <person name="Klingl A."/>
            <person name="Woyke T."/>
            <person name="Ryan C.M."/>
            <person name="Banfield J.F."/>
        </authorList>
    </citation>
    <scope>NUCLEOTIDE SEQUENCE [LARGE SCALE GENOMIC DNA]</scope>
</reference>